<reference evidence="1 2" key="1">
    <citation type="submission" date="2016-03" db="EMBL/GenBank/DDBJ databases">
        <title>Choanephora cucurbitarum.</title>
        <authorList>
            <person name="Min B."/>
            <person name="Park H."/>
            <person name="Park J.-H."/>
            <person name="Shin H.-D."/>
            <person name="Choi I.-G."/>
        </authorList>
    </citation>
    <scope>NUCLEOTIDE SEQUENCE [LARGE SCALE GENOMIC DNA]</scope>
    <source>
        <strain evidence="1 2">KUS-F28377</strain>
    </source>
</reference>
<keyword evidence="2" id="KW-1185">Reference proteome</keyword>
<dbReference type="Proteomes" id="UP000093000">
    <property type="component" value="Unassembled WGS sequence"/>
</dbReference>
<dbReference type="EMBL" id="LUGH01000975">
    <property type="protein sequence ID" value="OBZ82017.1"/>
    <property type="molecule type" value="Genomic_DNA"/>
</dbReference>
<proteinExistence type="predicted"/>
<dbReference type="AlphaFoldDB" id="A0A1C7MYW0"/>
<comment type="caution">
    <text evidence="1">The sequence shown here is derived from an EMBL/GenBank/DDBJ whole genome shotgun (WGS) entry which is preliminary data.</text>
</comment>
<sequence>MCMFAEQQSVIYRHQLSHQLAISLKLFETFQIESLNQDYLKRPTMHFDGFNMRTLYFYVGSYSSYNYTMYLATVIFFQNQPAYTVIFPGNCFILHN</sequence>
<gene>
    <name evidence="1" type="ORF">A0J61_09936</name>
</gene>
<evidence type="ECO:0000313" key="1">
    <source>
        <dbReference type="EMBL" id="OBZ82017.1"/>
    </source>
</evidence>
<dbReference type="InParanoid" id="A0A1C7MYW0"/>
<name>A0A1C7MYW0_9FUNG</name>
<protein>
    <submittedName>
        <fullName evidence="1">Uncharacterized protein</fullName>
    </submittedName>
</protein>
<organism evidence="1 2">
    <name type="scientific">Choanephora cucurbitarum</name>
    <dbReference type="NCBI Taxonomy" id="101091"/>
    <lineage>
        <taxon>Eukaryota</taxon>
        <taxon>Fungi</taxon>
        <taxon>Fungi incertae sedis</taxon>
        <taxon>Mucoromycota</taxon>
        <taxon>Mucoromycotina</taxon>
        <taxon>Mucoromycetes</taxon>
        <taxon>Mucorales</taxon>
        <taxon>Mucorineae</taxon>
        <taxon>Choanephoraceae</taxon>
        <taxon>Choanephoroideae</taxon>
        <taxon>Choanephora</taxon>
    </lineage>
</organism>
<evidence type="ECO:0000313" key="2">
    <source>
        <dbReference type="Proteomes" id="UP000093000"/>
    </source>
</evidence>
<accession>A0A1C7MYW0</accession>